<dbReference type="Proteomes" id="UP000066014">
    <property type="component" value="Chromosome"/>
</dbReference>
<dbReference type="GO" id="GO:0009279">
    <property type="term" value="C:cell outer membrane"/>
    <property type="evidence" value="ECO:0007669"/>
    <property type="project" value="UniProtKB-SubCell"/>
</dbReference>
<evidence type="ECO:0000256" key="6">
    <source>
        <dbReference type="ARBA" id="ARBA00022729"/>
    </source>
</evidence>
<dbReference type="EMBL" id="AP014569">
    <property type="protein sequence ID" value="BAO83108.1"/>
    <property type="molecule type" value="Genomic_DNA"/>
</dbReference>
<evidence type="ECO:0000256" key="2">
    <source>
        <dbReference type="ARBA" id="ARBA00009696"/>
    </source>
</evidence>
<name>A0A060NU69_9BURK</name>
<comment type="subunit">
    <text evidence="3">Monomer.</text>
</comment>
<organism evidence="14 15">
    <name type="scientific">Serpentinimonas maccroryi</name>
    <dbReference type="NCBI Taxonomy" id="1458426"/>
    <lineage>
        <taxon>Bacteria</taxon>
        <taxon>Pseudomonadati</taxon>
        <taxon>Pseudomonadota</taxon>
        <taxon>Betaproteobacteria</taxon>
        <taxon>Burkholderiales</taxon>
        <taxon>Comamonadaceae</taxon>
        <taxon>Serpentinimonas</taxon>
    </lineage>
</organism>
<keyword evidence="10" id="KW-0143">Chaperone</keyword>
<evidence type="ECO:0000256" key="8">
    <source>
        <dbReference type="ARBA" id="ARBA00023136"/>
    </source>
</evidence>
<gene>
    <name evidence="14" type="ORF">SMCB_0880</name>
</gene>
<comment type="subcellular location">
    <subcellularLocation>
        <location evidence="1">Cell outer membrane</location>
        <topology evidence="1">Lipid-anchor</topology>
    </subcellularLocation>
</comment>
<accession>A0A060NU69</accession>
<keyword evidence="15" id="KW-1185">Reference proteome</keyword>
<evidence type="ECO:0000313" key="14">
    <source>
        <dbReference type="EMBL" id="BAO83108.1"/>
    </source>
</evidence>
<proteinExistence type="inferred from homology"/>
<keyword evidence="11" id="KW-0998">Cell outer membrane</keyword>
<evidence type="ECO:0000256" key="4">
    <source>
        <dbReference type="ARBA" id="ARBA00016202"/>
    </source>
</evidence>
<reference evidence="14 15" key="1">
    <citation type="journal article" date="2014" name="Nat. Commun.">
        <title>Physiological and genomic features of highly alkaliphilic hydrogen-utilizing Betaproteobacteria from a continental serpentinizing site.</title>
        <authorList>
            <person name="Suzuki S."/>
            <person name="Kuenen J.G."/>
            <person name="Schipper K."/>
            <person name="van der Velde S."/>
            <person name="Ishii S."/>
            <person name="Wu A."/>
            <person name="Sorokin D.Y."/>
            <person name="Tenney A."/>
            <person name="Meng X.Y."/>
            <person name="Morrill P.L."/>
            <person name="Kamagata Y."/>
            <person name="Muyzer G."/>
            <person name="Nealson K.H."/>
        </authorList>
    </citation>
    <scope>NUCLEOTIDE SEQUENCE [LARGE SCALE GENOMIC DNA]</scope>
    <source>
        <strain evidence="14 15">B1</strain>
    </source>
</reference>
<evidence type="ECO:0000256" key="3">
    <source>
        <dbReference type="ARBA" id="ARBA00011245"/>
    </source>
</evidence>
<evidence type="ECO:0000256" key="13">
    <source>
        <dbReference type="SAM" id="MobiDB-lite"/>
    </source>
</evidence>
<keyword evidence="12 14" id="KW-0449">Lipoprotein</keyword>
<sequence>MLALGLGALTALAGCASPMPLRPANQEPPSKELPTQEPLSTMQAKPGAEVVPKPEPERSHWSGRLALTIETDPVQHFSANFELWGNADSGSLSLSSPLGQRLAHAQWDAQQALLLHNGRSSVYAHMDELSAALTGVALPLPALFAWLRGQQAQIEGWQADLSRHAQGRLQARRWLPTPAVELRLILH</sequence>
<evidence type="ECO:0000256" key="11">
    <source>
        <dbReference type="ARBA" id="ARBA00023237"/>
    </source>
</evidence>
<keyword evidence="7" id="KW-0653">Protein transport</keyword>
<dbReference type="InterPro" id="IPR004565">
    <property type="entry name" value="OM_lipoprot_LolB"/>
</dbReference>
<dbReference type="GO" id="GO:0015031">
    <property type="term" value="P:protein transport"/>
    <property type="evidence" value="ECO:0007669"/>
    <property type="project" value="UniProtKB-KW"/>
</dbReference>
<keyword evidence="8" id="KW-0472">Membrane</keyword>
<evidence type="ECO:0000256" key="12">
    <source>
        <dbReference type="ARBA" id="ARBA00023288"/>
    </source>
</evidence>
<keyword evidence="5" id="KW-0813">Transport</keyword>
<comment type="similarity">
    <text evidence="2">Belongs to the LolB family.</text>
</comment>
<dbReference type="HOGENOM" id="CLU_092816_4_0_4"/>
<dbReference type="KEGG" id="cbab:SMCB_0880"/>
<evidence type="ECO:0000256" key="9">
    <source>
        <dbReference type="ARBA" id="ARBA00023139"/>
    </source>
</evidence>
<dbReference type="InterPro" id="IPR029046">
    <property type="entry name" value="LolA/LolB/LppX"/>
</dbReference>
<dbReference type="Pfam" id="PF03550">
    <property type="entry name" value="LolB"/>
    <property type="match status" value="1"/>
</dbReference>
<evidence type="ECO:0000256" key="7">
    <source>
        <dbReference type="ARBA" id="ARBA00022927"/>
    </source>
</evidence>
<evidence type="ECO:0000256" key="1">
    <source>
        <dbReference type="ARBA" id="ARBA00004459"/>
    </source>
</evidence>
<dbReference type="SUPFAM" id="SSF89392">
    <property type="entry name" value="Prokaryotic lipoproteins and lipoprotein localization factors"/>
    <property type="match status" value="1"/>
</dbReference>
<keyword evidence="9" id="KW-0564">Palmitate</keyword>
<dbReference type="Gene3D" id="2.50.20.10">
    <property type="entry name" value="Lipoprotein localisation LolA/LolB/LppX"/>
    <property type="match status" value="1"/>
</dbReference>
<evidence type="ECO:0000256" key="5">
    <source>
        <dbReference type="ARBA" id="ARBA00022448"/>
    </source>
</evidence>
<keyword evidence="6" id="KW-0732">Signal</keyword>
<feature type="region of interest" description="Disordered" evidence="13">
    <location>
        <begin position="16"/>
        <end position="59"/>
    </location>
</feature>
<dbReference type="AlphaFoldDB" id="A0A060NU69"/>
<evidence type="ECO:0000313" key="15">
    <source>
        <dbReference type="Proteomes" id="UP000066014"/>
    </source>
</evidence>
<evidence type="ECO:0000256" key="10">
    <source>
        <dbReference type="ARBA" id="ARBA00023186"/>
    </source>
</evidence>
<protein>
    <recommendedName>
        <fullName evidence="4">Outer-membrane lipoprotein LolB</fullName>
    </recommendedName>
</protein>
<dbReference type="STRING" id="1458426.SMCB_0880"/>